<proteinExistence type="predicted"/>
<dbReference type="SMART" id="SM00364">
    <property type="entry name" value="LRR_BAC"/>
    <property type="match status" value="5"/>
</dbReference>
<evidence type="ECO:0000256" key="1">
    <source>
        <dbReference type="ARBA" id="ARBA00022614"/>
    </source>
</evidence>
<organism evidence="3 4">
    <name type="scientific">Drosophila arizonae</name>
    <name type="common">Fruit fly</name>
    <dbReference type="NCBI Taxonomy" id="7263"/>
    <lineage>
        <taxon>Eukaryota</taxon>
        <taxon>Metazoa</taxon>
        <taxon>Ecdysozoa</taxon>
        <taxon>Arthropoda</taxon>
        <taxon>Hexapoda</taxon>
        <taxon>Insecta</taxon>
        <taxon>Pterygota</taxon>
        <taxon>Neoptera</taxon>
        <taxon>Endopterygota</taxon>
        <taxon>Diptera</taxon>
        <taxon>Brachycera</taxon>
        <taxon>Muscomorpha</taxon>
        <taxon>Ephydroidea</taxon>
        <taxon>Drosophilidae</taxon>
        <taxon>Drosophila</taxon>
    </lineage>
</organism>
<reference evidence="3" key="1">
    <citation type="journal article" date="1997" name="Nucleic Acids Res.">
        <title>tRNAscan-SE: a program for improved detection of transfer RNA genes in genomic sequence.</title>
        <authorList>
            <person name="Lowe T.M."/>
            <person name="Eddy S.R."/>
        </authorList>
    </citation>
    <scope>NUCLEOTIDE SEQUENCE [LARGE SCALE GENOMIC DNA]</scope>
</reference>
<dbReference type="Proteomes" id="UP000694904">
    <property type="component" value="Chromosome X"/>
</dbReference>
<dbReference type="Pfam" id="PF13855">
    <property type="entry name" value="LRR_8"/>
    <property type="match status" value="2"/>
</dbReference>
<name>A0ABM1PST5_DROAR</name>
<dbReference type="InterPro" id="IPR003591">
    <property type="entry name" value="Leu-rich_rpt_typical-subtyp"/>
</dbReference>
<gene>
    <name evidence="4" type="primary">LOC108618679</name>
</gene>
<dbReference type="Gene3D" id="3.80.10.10">
    <property type="entry name" value="Ribonuclease Inhibitor"/>
    <property type="match status" value="2"/>
</dbReference>
<keyword evidence="3" id="KW-1185">Reference proteome</keyword>
<dbReference type="PANTHER" id="PTHR48051">
    <property type="match status" value="1"/>
</dbReference>
<dbReference type="PANTHER" id="PTHR48051:SF1">
    <property type="entry name" value="RAS SUPPRESSOR PROTEIN 1"/>
    <property type="match status" value="1"/>
</dbReference>
<protein>
    <submittedName>
        <fullName evidence="4">Leucine-rich repeat-containing protein 57</fullName>
    </submittedName>
</protein>
<evidence type="ECO:0000313" key="4">
    <source>
        <dbReference type="RefSeq" id="XP_017870271.1"/>
    </source>
</evidence>
<dbReference type="InterPro" id="IPR050216">
    <property type="entry name" value="LRR_domain-containing"/>
</dbReference>
<evidence type="ECO:0000256" key="2">
    <source>
        <dbReference type="ARBA" id="ARBA00022737"/>
    </source>
</evidence>
<dbReference type="InterPro" id="IPR032675">
    <property type="entry name" value="LRR_dom_sf"/>
</dbReference>
<reference evidence="3" key="2">
    <citation type="journal article" date="2016" name="G3 (Bethesda)">
        <title>Genome Evolution in Three Species of Cactophilic Drosophila.</title>
        <authorList>
            <person name="Sanchez-Flores A."/>
            <person name="Penazola F."/>
            <person name="Carpinteyro-Ponce J."/>
            <person name="Nazario-Yepiz N."/>
            <person name="Abreu-Goodger C."/>
            <person name="Machado C.A."/>
            <person name="Markow T.A."/>
        </authorList>
    </citation>
    <scope>NUCLEOTIDE SEQUENCE [LARGE SCALE GENOMIC DNA]</scope>
</reference>
<reference evidence="4" key="3">
    <citation type="submission" date="2025-08" db="UniProtKB">
        <authorList>
            <consortium name="RefSeq"/>
        </authorList>
    </citation>
    <scope>IDENTIFICATION</scope>
    <source>
        <tissue evidence="4">Whole organism</tissue>
    </source>
</reference>
<dbReference type="InterPro" id="IPR001611">
    <property type="entry name" value="Leu-rich_rpt"/>
</dbReference>
<sequence length="255" mass="28909">MRSISTINSSELSRSTDMGNKQIKQHLETAQKTGVLKISLQRLQEFPPQLKSYPNVLKTLDLSENRFESVPDELGRLTMLKHLNLSGNRLSELNEVVGELLKLEVLLLMNNFLTKLPKSLNNCTHLKTVNLCNNQLKEFPTMLCGLKQLDVLDLSRNQITEVPAEVGNLYVTELNLNQNQISALAEEIADCPKLKTLRLEENCLQAIALTPRILKDSKISNLAVDGNLFNSKQFTDLDGYDVYMERYTAVKKKMF</sequence>
<keyword evidence="1" id="KW-0433">Leucine-rich repeat</keyword>
<dbReference type="RefSeq" id="XP_017870271.1">
    <property type="nucleotide sequence ID" value="XM_018014782.1"/>
</dbReference>
<dbReference type="PROSITE" id="PS51450">
    <property type="entry name" value="LRR"/>
    <property type="match status" value="3"/>
</dbReference>
<evidence type="ECO:0000313" key="3">
    <source>
        <dbReference type="Proteomes" id="UP000694904"/>
    </source>
</evidence>
<dbReference type="SUPFAM" id="SSF52058">
    <property type="entry name" value="L domain-like"/>
    <property type="match status" value="1"/>
</dbReference>
<dbReference type="PRINTS" id="PR00019">
    <property type="entry name" value="LEURICHRPT"/>
</dbReference>
<accession>A0ABM1PST5</accession>
<dbReference type="SMART" id="SM00369">
    <property type="entry name" value="LRR_TYP"/>
    <property type="match status" value="5"/>
</dbReference>
<keyword evidence="2" id="KW-0677">Repeat</keyword>
<dbReference type="GeneID" id="108618679"/>